<evidence type="ECO:0000256" key="4">
    <source>
        <dbReference type="RuleBase" id="RU361267"/>
    </source>
</evidence>
<protein>
    <recommendedName>
        <fullName evidence="4">1-acyl-sn-glycerol-3-phosphate acyltransferase</fullName>
        <ecNumber evidence="4">2.3.1.51</ecNumber>
    </recommendedName>
</protein>
<keyword evidence="9" id="KW-1185">Reference proteome</keyword>
<dbReference type="GO" id="GO:0006654">
    <property type="term" value="P:phosphatidic acid biosynthetic process"/>
    <property type="evidence" value="ECO:0007669"/>
    <property type="project" value="TreeGrafter"/>
</dbReference>
<dbReference type="InterPro" id="IPR004552">
    <property type="entry name" value="AGP_acyltrans"/>
</dbReference>
<dbReference type="AlphaFoldDB" id="A0A0D7A8S3"/>
<dbReference type="EMBL" id="KN882011">
    <property type="protein sequence ID" value="KIY47140.1"/>
    <property type="molecule type" value="Genomic_DNA"/>
</dbReference>
<keyword evidence="4" id="KW-0444">Lipid biosynthesis</keyword>
<evidence type="ECO:0000313" key="9">
    <source>
        <dbReference type="Proteomes" id="UP000054144"/>
    </source>
</evidence>
<feature type="region of interest" description="Disordered" evidence="5">
    <location>
        <begin position="262"/>
        <end position="324"/>
    </location>
</feature>
<dbReference type="GO" id="GO:0003841">
    <property type="term" value="F:1-acylglycerol-3-phosphate O-acyltransferase activity"/>
    <property type="evidence" value="ECO:0007669"/>
    <property type="project" value="UniProtKB-UniRule"/>
</dbReference>
<keyword evidence="6" id="KW-0472">Membrane</keyword>
<dbReference type="NCBIfam" id="TIGR00530">
    <property type="entry name" value="AGP_acyltrn"/>
    <property type="match status" value="1"/>
</dbReference>
<evidence type="ECO:0000256" key="1">
    <source>
        <dbReference type="ARBA" id="ARBA00008655"/>
    </source>
</evidence>
<sequence length="324" mass="35092">MILSLLKAVAYLSLPVVVPSGLRYYARAGLYLLSLGLVGTASTFIAAVMAAGGDRFSACHLVARTFYLSAGSLLDLSIEIDGAEWLDAAGPAIIMNNHQSMLDVLVVGRCMPRKTSILSKRSILFTPLGLFMTLSGCIFIDRANFESAKRSLNDAAKTMRDRNVGLWIFPEGTRHLSNTPGMLPFKKGGFHVAVQAGLPILPIVTENYWHIYHKGVFTNGVIRIKVLPPIPTTGLSASDVPDLVTHVRDCMLLALKEISTPVQSSADVPPNTDDNAASASDEHTKLDDGTTPISRTMTLSDRSLEDDEDEGMVMVRHPDDKSHS</sequence>
<gene>
    <name evidence="8" type="ORF">FISHEDRAFT_66181</name>
</gene>
<keyword evidence="2 4" id="KW-0808">Transferase</keyword>
<comment type="catalytic activity">
    <reaction evidence="4">
        <text>a 1-acyl-sn-glycero-3-phosphate + an acyl-CoA = a 1,2-diacyl-sn-glycero-3-phosphate + CoA</text>
        <dbReference type="Rhea" id="RHEA:19709"/>
        <dbReference type="ChEBI" id="CHEBI:57287"/>
        <dbReference type="ChEBI" id="CHEBI:57970"/>
        <dbReference type="ChEBI" id="CHEBI:58342"/>
        <dbReference type="ChEBI" id="CHEBI:58608"/>
        <dbReference type="EC" id="2.3.1.51"/>
    </reaction>
</comment>
<evidence type="ECO:0000256" key="5">
    <source>
        <dbReference type="SAM" id="MobiDB-lite"/>
    </source>
</evidence>
<comment type="domain">
    <text evidence="4">The HXXXXD motif is essential for acyltransferase activity and may constitute the binding site for the phosphate moiety of the glycerol-3-phosphate.</text>
</comment>
<reference evidence="8 9" key="1">
    <citation type="journal article" date="2015" name="Fungal Genet. Biol.">
        <title>Evolution of novel wood decay mechanisms in Agaricales revealed by the genome sequences of Fistulina hepatica and Cylindrobasidium torrendii.</title>
        <authorList>
            <person name="Floudas D."/>
            <person name="Held B.W."/>
            <person name="Riley R."/>
            <person name="Nagy L.G."/>
            <person name="Koehler G."/>
            <person name="Ransdell A.S."/>
            <person name="Younus H."/>
            <person name="Chow J."/>
            <person name="Chiniquy J."/>
            <person name="Lipzen A."/>
            <person name="Tritt A."/>
            <person name="Sun H."/>
            <person name="Haridas S."/>
            <person name="LaButti K."/>
            <person name="Ohm R.A."/>
            <person name="Kues U."/>
            <person name="Blanchette R.A."/>
            <person name="Grigoriev I.V."/>
            <person name="Minto R.E."/>
            <person name="Hibbett D.S."/>
        </authorList>
    </citation>
    <scope>NUCLEOTIDE SEQUENCE [LARGE SCALE GENOMIC DNA]</scope>
    <source>
        <strain evidence="8 9">ATCC 64428</strain>
    </source>
</reference>
<feature type="transmembrane region" description="Helical" evidence="6">
    <location>
        <begin position="29"/>
        <end position="51"/>
    </location>
</feature>
<dbReference type="SMART" id="SM00563">
    <property type="entry name" value="PlsC"/>
    <property type="match status" value="1"/>
</dbReference>
<dbReference type="PANTHER" id="PTHR10434">
    <property type="entry name" value="1-ACYL-SN-GLYCEROL-3-PHOSPHATE ACYLTRANSFERASE"/>
    <property type="match status" value="1"/>
</dbReference>
<dbReference type="Pfam" id="PF01553">
    <property type="entry name" value="Acyltransferase"/>
    <property type="match status" value="1"/>
</dbReference>
<evidence type="ECO:0000256" key="2">
    <source>
        <dbReference type="ARBA" id="ARBA00022679"/>
    </source>
</evidence>
<organism evidence="8 9">
    <name type="scientific">Fistulina hepatica ATCC 64428</name>
    <dbReference type="NCBI Taxonomy" id="1128425"/>
    <lineage>
        <taxon>Eukaryota</taxon>
        <taxon>Fungi</taxon>
        <taxon>Dikarya</taxon>
        <taxon>Basidiomycota</taxon>
        <taxon>Agaricomycotina</taxon>
        <taxon>Agaricomycetes</taxon>
        <taxon>Agaricomycetidae</taxon>
        <taxon>Agaricales</taxon>
        <taxon>Fistulinaceae</taxon>
        <taxon>Fistulina</taxon>
    </lineage>
</organism>
<evidence type="ECO:0000259" key="7">
    <source>
        <dbReference type="SMART" id="SM00563"/>
    </source>
</evidence>
<keyword evidence="3 4" id="KW-0012">Acyltransferase</keyword>
<dbReference type="SUPFAM" id="SSF69593">
    <property type="entry name" value="Glycerol-3-phosphate (1)-acyltransferase"/>
    <property type="match status" value="1"/>
</dbReference>
<keyword evidence="6" id="KW-1133">Transmembrane helix</keyword>
<feature type="transmembrane region" description="Helical" evidence="6">
    <location>
        <begin position="123"/>
        <end position="141"/>
    </location>
</feature>
<dbReference type="Proteomes" id="UP000054144">
    <property type="component" value="Unassembled WGS sequence"/>
</dbReference>
<dbReference type="OrthoDB" id="202234at2759"/>
<keyword evidence="6" id="KW-0812">Transmembrane</keyword>
<proteinExistence type="inferred from homology"/>
<dbReference type="CDD" id="cd07989">
    <property type="entry name" value="LPLAT_AGPAT-like"/>
    <property type="match status" value="1"/>
</dbReference>
<feature type="domain" description="Phospholipid/glycerol acyltransferase" evidence="7">
    <location>
        <begin position="92"/>
        <end position="208"/>
    </location>
</feature>
<dbReference type="EC" id="2.3.1.51" evidence="4"/>
<dbReference type="InterPro" id="IPR002123">
    <property type="entry name" value="Plipid/glycerol_acylTrfase"/>
</dbReference>
<dbReference type="GO" id="GO:0005783">
    <property type="term" value="C:endoplasmic reticulum"/>
    <property type="evidence" value="ECO:0007669"/>
    <property type="project" value="TreeGrafter"/>
</dbReference>
<evidence type="ECO:0000313" key="8">
    <source>
        <dbReference type="EMBL" id="KIY47140.1"/>
    </source>
</evidence>
<feature type="compositionally biased region" description="Polar residues" evidence="5">
    <location>
        <begin position="291"/>
        <end position="301"/>
    </location>
</feature>
<comment type="similarity">
    <text evidence="1 4">Belongs to the 1-acyl-sn-glycerol-3-phosphate acyltransferase family.</text>
</comment>
<keyword evidence="4" id="KW-0443">Lipid metabolism</keyword>
<keyword evidence="4" id="KW-0594">Phospholipid biosynthesis</keyword>
<feature type="compositionally biased region" description="Polar residues" evidence="5">
    <location>
        <begin position="262"/>
        <end position="278"/>
    </location>
</feature>
<dbReference type="PANTHER" id="PTHR10434:SF11">
    <property type="entry name" value="1-ACYL-SN-GLYCEROL-3-PHOSPHATE ACYLTRANSFERASE"/>
    <property type="match status" value="1"/>
</dbReference>
<evidence type="ECO:0000256" key="3">
    <source>
        <dbReference type="ARBA" id="ARBA00023315"/>
    </source>
</evidence>
<keyword evidence="4" id="KW-1208">Phospholipid metabolism</keyword>
<dbReference type="GO" id="GO:0016020">
    <property type="term" value="C:membrane"/>
    <property type="evidence" value="ECO:0007669"/>
    <property type="project" value="InterPro"/>
</dbReference>
<accession>A0A0D7A8S3</accession>
<evidence type="ECO:0000256" key="6">
    <source>
        <dbReference type="SAM" id="Phobius"/>
    </source>
</evidence>
<name>A0A0D7A8S3_9AGAR</name>